<dbReference type="Proteomes" id="UP001176883">
    <property type="component" value="Unassembled WGS sequence"/>
</dbReference>
<dbReference type="RefSeq" id="WP_303279432.1">
    <property type="nucleotide sequence ID" value="NZ_JAUOEK010000172.1"/>
</dbReference>
<keyword evidence="1" id="KW-0732">Signal</keyword>
<sequence length="202" mass="23125">MKKQLTIILVLFCASFVFSQKAKVLEGDFKNLKGITAYNLEFDYANLEIPKYDSEEEFLKDKMKKREDKNPGSGEEFKKSWFADRENRYEPKFIESFNKRFDEGQIKVGKDLAGAEYTMKIKTTFMYAGYNVGVVRQNSKVDAIISVYKTGNPNNILFSVKYTKAEGNGAFGNDYNSGYRISEAYAKLAKTLAAHIKKKTKK</sequence>
<evidence type="ECO:0000256" key="1">
    <source>
        <dbReference type="SAM" id="SignalP"/>
    </source>
</evidence>
<comment type="caution">
    <text evidence="2">The sequence shown here is derived from an EMBL/GenBank/DDBJ whole genome shotgun (WGS) entry which is preliminary data.</text>
</comment>
<evidence type="ECO:0000313" key="2">
    <source>
        <dbReference type="EMBL" id="MDO5971720.1"/>
    </source>
</evidence>
<feature type="chain" id="PRO_5046313441" description="DUF4410 domain-containing protein" evidence="1">
    <location>
        <begin position="23"/>
        <end position="202"/>
    </location>
</feature>
<proteinExistence type="predicted"/>
<organism evidence="2 3">
    <name type="scientific">Flavivirga aquimarina</name>
    <dbReference type="NCBI Taxonomy" id="2027862"/>
    <lineage>
        <taxon>Bacteria</taxon>
        <taxon>Pseudomonadati</taxon>
        <taxon>Bacteroidota</taxon>
        <taxon>Flavobacteriia</taxon>
        <taxon>Flavobacteriales</taxon>
        <taxon>Flavobacteriaceae</taxon>
        <taxon>Flavivirga</taxon>
    </lineage>
</organism>
<evidence type="ECO:0008006" key="4">
    <source>
        <dbReference type="Google" id="ProtNLM"/>
    </source>
</evidence>
<protein>
    <recommendedName>
        <fullName evidence="4">DUF4410 domain-containing protein</fullName>
    </recommendedName>
</protein>
<keyword evidence="3" id="KW-1185">Reference proteome</keyword>
<gene>
    <name evidence="2" type="ORF">Q4Q35_18110</name>
</gene>
<evidence type="ECO:0000313" key="3">
    <source>
        <dbReference type="Proteomes" id="UP001176883"/>
    </source>
</evidence>
<accession>A0ABT8WF13</accession>
<feature type="signal peptide" evidence="1">
    <location>
        <begin position="1"/>
        <end position="22"/>
    </location>
</feature>
<name>A0ABT8WF13_9FLAO</name>
<reference evidence="2" key="1">
    <citation type="submission" date="2023-07" db="EMBL/GenBank/DDBJ databases">
        <title>Two novel species in the genus Flavivirga.</title>
        <authorList>
            <person name="Kwon K."/>
        </authorList>
    </citation>
    <scope>NUCLEOTIDE SEQUENCE</scope>
    <source>
        <strain evidence="2">KCTC 52353</strain>
    </source>
</reference>
<dbReference type="EMBL" id="JAUOEK010000172">
    <property type="protein sequence ID" value="MDO5971720.1"/>
    <property type="molecule type" value="Genomic_DNA"/>
</dbReference>